<dbReference type="EMBL" id="LAZR01000049">
    <property type="protein sequence ID" value="KKN98965.1"/>
    <property type="molecule type" value="Genomic_DNA"/>
</dbReference>
<evidence type="ECO:0000313" key="1">
    <source>
        <dbReference type="EMBL" id="KKN98965.1"/>
    </source>
</evidence>
<sequence length="111" mass="12306">MEKKKLEIGKQQERQLKGLVDRGIVTLCCADCGEKLLCLQLTSISKEPQPQSQVLTRVVAKCGFCSGYSYVEQVAGQFYPGAPNDQIGFDIENDTTGAPEADFLFKTWVKK</sequence>
<accession>A0A0F9V163</accession>
<dbReference type="AlphaFoldDB" id="A0A0F9V163"/>
<organism evidence="1">
    <name type="scientific">marine sediment metagenome</name>
    <dbReference type="NCBI Taxonomy" id="412755"/>
    <lineage>
        <taxon>unclassified sequences</taxon>
        <taxon>metagenomes</taxon>
        <taxon>ecological metagenomes</taxon>
    </lineage>
</organism>
<protein>
    <submittedName>
        <fullName evidence="1">Uncharacterized protein</fullName>
    </submittedName>
</protein>
<gene>
    <name evidence="1" type="ORF">LCGC14_0142100</name>
</gene>
<comment type="caution">
    <text evidence="1">The sequence shown here is derived from an EMBL/GenBank/DDBJ whole genome shotgun (WGS) entry which is preliminary data.</text>
</comment>
<reference evidence="1" key="1">
    <citation type="journal article" date="2015" name="Nature">
        <title>Complex archaea that bridge the gap between prokaryotes and eukaryotes.</title>
        <authorList>
            <person name="Spang A."/>
            <person name="Saw J.H."/>
            <person name="Jorgensen S.L."/>
            <person name="Zaremba-Niedzwiedzka K."/>
            <person name="Martijn J."/>
            <person name="Lind A.E."/>
            <person name="van Eijk R."/>
            <person name="Schleper C."/>
            <person name="Guy L."/>
            <person name="Ettema T.J."/>
        </authorList>
    </citation>
    <scope>NUCLEOTIDE SEQUENCE</scope>
</reference>
<proteinExistence type="predicted"/>
<name>A0A0F9V163_9ZZZZ</name>